<gene>
    <name evidence="1" type="ORF">OKIOD_LOCUS5716</name>
</gene>
<name>A0ABN7SHR7_OIKDI</name>
<keyword evidence="2" id="KW-1185">Reference proteome</keyword>
<organism evidence="1 2">
    <name type="scientific">Oikopleura dioica</name>
    <name type="common">Tunicate</name>
    <dbReference type="NCBI Taxonomy" id="34765"/>
    <lineage>
        <taxon>Eukaryota</taxon>
        <taxon>Metazoa</taxon>
        <taxon>Chordata</taxon>
        <taxon>Tunicata</taxon>
        <taxon>Appendicularia</taxon>
        <taxon>Copelata</taxon>
        <taxon>Oikopleuridae</taxon>
        <taxon>Oikopleura</taxon>
    </lineage>
</organism>
<sequence length="115" mass="13543">MGLFLDFLSAVRAYMNSFLVVLGCRNRQNPEDFEGQLEFDKKLQETLIAVREQKRMWPFFQGLEEADDKAAFDYLFRHQLENDGKLVENPIDYGLWTLSWNKTPRCASDERTEIS</sequence>
<protein>
    <submittedName>
        <fullName evidence="1">Oidioi.mRNA.OKI2018_I69.XSR.g14158.t1.cds</fullName>
    </submittedName>
</protein>
<accession>A0ABN7SHR7</accession>
<proteinExistence type="predicted"/>
<reference evidence="1 2" key="1">
    <citation type="submission" date="2021-04" db="EMBL/GenBank/DDBJ databases">
        <authorList>
            <person name="Bliznina A."/>
        </authorList>
    </citation>
    <scope>NUCLEOTIDE SEQUENCE [LARGE SCALE GENOMIC DNA]</scope>
</reference>
<evidence type="ECO:0000313" key="2">
    <source>
        <dbReference type="Proteomes" id="UP001158576"/>
    </source>
</evidence>
<evidence type="ECO:0000313" key="1">
    <source>
        <dbReference type="EMBL" id="CAG5095373.1"/>
    </source>
</evidence>
<dbReference type="EMBL" id="OU015569">
    <property type="protein sequence ID" value="CAG5095373.1"/>
    <property type="molecule type" value="Genomic_DNA"/>
</dbReference>
<dbReference type="Proteomes" id="UP001158576">
    <property type="component" value="Chromosome XSR"/>
</dbReference>